<dbReference type="Pfam" id="PF01850">
    <property type="entry name" value="PIN"/>
    <property type="match status" value="1"/>
</dbReference>
<dbReference type="Gene3D" id="3.40.50.1010">
    <property type="entry name" value="5'-nuclease"/>
    <property type="match status" value="1"/>
</dbReference>
<gene>
    <name evidence="2" type="ORF">B9Q03_12390</name>
</gene>
<dbReference type="Proteomes" id="UP000240322">
    <property type="component" value="Unassembled WGS sequence"/>
</dbReference>
<protein>
    <recommendedName>
        <fullName evidence="1">PIN domain-containing protein</fullName>
    </recommendedName>
</protein>
<feature type="domain" description="PIN" evidence="1">
    <location>
        <begin position="8"/>
        <end position="127"/>
    </location>
</feature>
<proteinExistence type="predicted"/>
<sequence>MERLKQRVLLDAGFFSVHFGGTDERAKKIVENAATGRLEAYVLHLNLTEFLYNYAAEFGWEAAKTKHSLISSSLFVKQVATTEEIALKAAQIKLRNTSLSLADSYLLAAAEILHSRIATTDSALKGVRADTILLKF</sequence>
<reference evidence="2 3" key="1">
    <citation type="submission" date="2017-04" db="EMBL/GenBank/DDBJ databases">
        <title>Novel microbial lineages endemic to geothermal iron-oxide mats fill important gaps in the evolutionary history of Archaea.</title>
        <authorList>
            <person name="Jay Z.J."/>
            <person name="Beam J.P."/>
            <person name="Dlakic M."/>
            <person name="Rusch D.B."/>
            <person name="Kozubal M.A."/>
            <person name="Inskeep W.P."/>
        </authorList>
    </citation>
    <scope>NUCLEOTIDE SEQUENCE [LARGE SCALE GENOMIC DNA]</scope>
    <source>
        <strain evidence="2">OSP_D</strain>
    </source>
</reference>
<name>A0A2R6AG36_9ARCH</name>
<organism evidence="2 3">
    <name type="scientific">Candidatus Marsarchaeota G2 archaeon OSP_D</name>
    <dbReference type="NCBI Taxonomy" id="1978157"/>
    <lineage>
        <taxon>Archaea</taxon>
        <taxon>Candidatus Marsarchaeota</taxon>
        <taxon>Candidatus Marsarchaeota group 2</taxon>
    </lineage>
</organism>
<dbReference type="EMBL" id="NEXE01000244">
    <property type="protein sequence ID" value="PSN85332.1"/>
    <property type="molecule type" value="Genomic_DNA"/>
</dbReference>
<dbReference type="SUPFAM" id="SSF88723">
    <property type="entry name" value="PIN domain-like"/>
    <property type="match status" value="1"/>
</dbReference>
<dbReference type="PANTHER" id="PTHR39677:SF4">
    <property type="entry name" value="RIBONUCLEASE VAPC6"/>
    <property type="match status" value="1"/>
</dbReference>
<dbReference type="InterPro" id="IPR029060">
    <property type="entry name" value="PIN-like_dom_sf"/>
</dbReference>
<dbReference type="PANTHER" id="PTHR39677">
    <property type="entry name" value="RIBONUCLEASE VAPC6"/>
    <property type="match status" value="1"/>
</dbReference>
<dbReference type="InterPro" id="IPR002716">
    <property type="entry name" value="PIN_dom"/>
</dbReference>
<evidence type="ECO:0000313" key="2">
    <source>
        <dbReference type="EMBL" id="PSN85332.1"/>
    </source>
</evidence>
<accession>A0A2R6AG36</accession>
<comment type="caution">
    <text evidence="2">The sequence shown here is derived from an EMBL/GenBank/DDBJ whole genome shotgun (WGS) entry which is preliminary data.</text>
</comment>
<evidence type="ECO:0000259" key="1">
    <source>
        <dbReference type="Pfam" id="PF01850"/>
    </source>
</evidence>
<dbReference type="AlphaFoldDB" id="A0A2R6AG36"/>
<evidence type="ECO:0000313" key="3">
    <source>
        <dbReference type="Proteomes" id="UP000240322"/>
    </source>
</evidence>